<accession>A0A7R9E465</accession>
<name>A0A7R9E465_9NEOP</name>
<gene>
    <name evidence="2" type="ORF">TMSB3V08_LOCUS3952</name>
</gene>
<reference evidence="2" key="1">
    <citation type="submission" date="2020-11" db="EMBL/GenBank/DDBJ databases">
        <authorList>
            <person name="Tran Van P."/>
        </authorList>
    </citation>
    <scope>NUCLEOTIDE SEQUENCE</scope>
</reference>
<dbReference type="AlphaFoldDB" id="A0A7R9E465"/>
<evidence type="ECO:0000313" key="2">
    <source>
        <dbReference type="EMBL" id="CAD7427087.1"/>
    </source>
</evidence>
<dbReference type="EMBL" id="OB793367">
    <property type="protein sequence ID" value="CAD7427087.1"/>
    <property type="molecule type" value="Genomic_DNA"/>
</dbReference>
<sequence length="334" mass="35514">MHKQLIYDIPLAPWTTHDQCQNLLIERVLATGVVKASFLLGREGASITCFFAVNMVNGISVNGLGEVAMDATPQSSNLIGLGKQLSNDLSLAMMGSQLTYRNTSHITTEIVLREAKLVSAKTLNILLDIIINKAKGCLGARCRTSEDMNGVTPLPGSNENGSTLLPAVNEEDRSGDLEDPKRFARLTDTSHQGNPPNIHPGSISSTGRQRVGPGSGTATSTQAAQLIGGGISPTLFTSPLANALVVLSSTAEDGEIEVQISVGNTRNYCWSISVKSHWSVFQSIGAGNEHVGASTCHCSSGCASRAYSGRGQRELIEGRGSCQRMYSLQRKERG</sequence>
<proteinExistence type="predicted"/>
<organism evidence="2">
    <name type="scientific">Timema monikensis</name>
    <dbReference type="NCBI Taxonomy" id="170555"/>
    <lineage>
        <taxon>Eukaryota</taxon>
        <taxon>Metazoa</taxon>
        <taxon>Ecdysozoa</taxon>
        <taxon>Arthropoda</taxon>
        <taxon>Hexapoda</taxon>
        <taxon>Insecta</taxon>
        <taxon>Pterygota</taxon>
        <taxon>Neoptera</taxon>
        <taxon>Polyneoptera</taxon>
        <taxon>Phasmatodea</taxon>
        <taxon>Timematodea</taxon>
        <taxon>Timematoidea</taxon>
        <taxon>Timematidae</taxon>
        <taxon>Timema</taxon>
    </lineage>
</organism>
<evidence type="ECO:0000256" key="1">
    <source>
        <dbReference type="SAM" id="MobiDB-lite"/>
    </source>
</evidence>
<feature type="region of interest" description="Disordered" evidence="1">
    <location>
        <begin position="186"/>
        <end position="220"/>
    </location>
</feature>
<protein>
    <submittedName>
        <fullName evidence="2">Uncharacterized protein</fullName>
    </submittedName>
</protein>